<name>A0A1G7U9W6_9BACL</name>
<dbReference type="PIRSF" id="PIRSF009467">
    <property type="entry name" value="Ureas_acces_UreF"/>
    <property type="match status" value="1"/>
</dbReference>
<dbReference type="GO" id="GO:0016151">
    <property type="term" value="F:nickel cation binding"/>
    <property type="evidence" value="ECO:0007669"/>
    <property type="project" value="UniProtKB-UniRule"/>
</dbReference>
<organism evidence="4 5">
    <name type="scientific">Fontibacillus panacisegetis</name>
    <dbReference type="NCBI Taxonomy" id="670482"/>
    <lineage>
        <taxon>Bacteria</taxon>
        <taxon>Bacillati</taxon>
        <taxon>Bacillota</taxon>
        <taxon>Bacilli</taxon>
        <taxon>Bacillales</taxon>
        <taxon>Paenibacillaceae</taxon>
        <taxon>Fontibacillus</taxon>
    </lineage>
</organism>
<evidence type="ECO:0000256" key="1">
    <source>
        <dbReference type="ARBA" id="ARBA00022988"/>
    </source>
</evidence>
<dbReference type="GO" id="GO:0005737">
    <property type="term" value="C:cytoplasm"/>
    <property type="evidence" value="ECO:0007669"/>
    <property type="project" value="UniProtKB-SubCell"/>
</dbReference>
<gene>
    <name evidence="3" type="primary">ureF</name>
    <name evidence="4" type="ORF">SAMN04488542_14322</name>
</gene>
<evidence type="ECO:0000256" key="2">
    <source>
        <dbReference type="ARBA" id="ARBA00023186"/>
    </source>
</evidence>
<keyword evidence="2 3" id="KW-0143">Chaperone</keyword>
<keyword evidence="3" id="KW-0963">Cytoplasm</keyword>
<protein>
    <recommendedName>
        <fullName evidence="3">Urease accessory protein UreF</fullName>
    </recommendedName>
</protein>
<keyword evidence="1 3" id="KW-0996">Nickel insertion</keyword>
<dbReference type="RefSeq" id="WP_091236060.1">
    <property type="nucleotide sequence ID" value="NZ_FNBG01000043.1"/>
</dbReference>
<comment type="similarity">
    <text evidence="3">Belongs to the UreF family.</text>
</comment>
<sequence>MDAILTRLRFAQLLDSALPVGGFSHSFGLETYVEEKDIVTGDQLEKYILGQLHCSWVRMEGLVIKGMYEAMGRQDAAEIARLDHIVYVQRVARESRDGLQKMGKRLLKLCRSLYPELSFHLIEEAIDQYDAPCTFPVIFAWISKGLGISRDESVYGYLYISVMSVANGGLRLMHIGQTEVQTIVTRALEKVSSEWEAVKDWPIGKMCSFGWAQEIYAMQHETLGSRLFMS</sequence>
<dbReference type="STRING" id="670482.SAMN04488542_14322"/>
<dbReference type="HAMAP" id="MF_01385">
    <property type="entry name" value="UreF"/>
    <property type="match status" value="1"/>
</dbReference>
<dbReference type="InterPro" id="IPR038277">
    <property type="entry name" value="UreF_sf"/>
</dbReference>
<dbReference type="OrthoDB" id="9798772at2"/>
<accession>A0A1G7U9W6</accession>
<dbReference type="Pfam" id="PF01730">
    <property type="entry name" value="UreF"/>
    <property type="match status" value="1"/>
</dbReference>
<dbReference type="Proteomes" id="UP000198972">
    <property type="component" value="Unassembled WGS sequence"/>
</dbReference>
<dbReference type="Gene3D" id="1.10.4190.10">
    <property type="entry name" value="Urease accessory protein UreF"/>
    <property type="match status" value="1"/>
</dbReference>
<dbReference type="InterPro" id="IPR002639">
    <property type="entry name" value="UreF"/>
</dbReference>
<comment type="subcellular location">
    <subcellularLocation>
        <location evidence="3">Cytoplasm</location>
    </subcellularLocation>
</comment>
<dbReference type="EMBL" id="FNBG01000043">
    <property type="protein sequence ID" value="SDG44234.1"/>
    <property type="molecule type" value="Genomic_DNA"/>
</dbReference>
<evidence type="ECO:0000313" key="4">
    <source>
        <dbReference type="EMBL" id="SDG44234.1"/>
    </source>
</evidence>
<dbReference type="AlphaFoldDB" id="A0A1G7U9W6"/>
<reference evidence="4 5" key="1">
    <citation type="submission" date="2016-10" db="EMBL/GenBank/DDBJ databases">
        <authorList>
            <person name="de Groot N.N."/>
        </authorList>
    </citation>
    <scope>NUCLEOTIDE SEQUENCE [LARGE SCALE GENOMIC DNA]</scope>
    <source>
        <strain evidence="4 5">DSM 28129</strain>
    </source>
</reference>
<comment type="function">
    <text evidence="3">Required for maturation of urease via the functional incorporation of the urease nickel metallocenter.</text>
</comment>
<comment type="subunit">
    <text evidence="3">UreD, UreF and UreG form a complex that acts as a GTP-hydrolysis-dependent molecular chaperone, activating the urease apoprotein by helping to assemble the nickel containing metallocenter of UreC. The UreE protein probably delivers the nickel.</text>
</comment>
<evidence type="ECO:0000313" key="5">
    <source>
        <dbReference type="Proteomes" id="UP000198972"/>
    </source>
</evidence>
<evidence type="ECO:0000256" key="3">
    <source>
        <dbReference type="HAMAP-Rule" id="MF_01385"/>
    </source>
</evidence>
<dbReference type="PANTHER" id="PTHR33620">
    <property type="entry name" value="UREASE ACCESSORY PROTEIN F"/>
    <property type="match status" value="1"/>
</dbReference>
<dbReference type="PANTHER" id="PTHR33620:SF1">
    <property type="entry name" value="UREASE ACCESSORY PROTEIN F"/>
    <property type="match status" value="1"/>
</dbReference>
<keyword evidence="5" id="KW-1185">Reference proteome</keyword>
<proteinExistence type="inferred from homology"/>